<dbReference type="OrthoDB" id="9810336at2"/>
<reference evidence="7 8" key="1">
    <citation type="submission" date="2018-09" db="EMBL/GenBank/DDBJ databases">
        <title>Altererythrobacter sp.Ery1 and Ery12, the genome sequencing of novel strains in genus Alterythrobacter.</title>
        <authorList>
            <person name="Cheng H."/>
            <person name="Wu Y.-H."/>
            <person name="Fang C."/>
            <person name="Xu X.-W."/>
        </authorList>
    </citation>
    <scope>NUCLEOTIDE SEQUENCE [LARGE SCALE GENOMIC DNA]</scope>
    <source>
        <strain evidence="7 8">Ery12</strain>
    </source>
</reference>
<dbReference type="Pfam" id="PF01957">
    <property type="entry name" value="NfeD"/>
    <property type="match status" value="1"/>
</dbReference>
<sequence length="164" mass="17765">MDWLGDLDAYWAWLSIGLLLAIMEMLVPGVYLIWLALAALATGALTYVLDLGVPLQIVNFVFLSLIIVFSARRMVRDNPIESTDPLLNNRMGRLVGQSATVTVAISDGDGRVRQGDSEWLARGPDMESGARVRIIGFEGGTLLVEPLTRLEDKRDGPAANGAPA</sequence>
<accession>A0A419R3X7</accession>
<dbReference type="EMBL" id="RAHJ01000014">
    <property type="protein sequence ID" value="RJX69060.1"/>
    <property type="molecule type" value="Genomic_DNA"/>
</dbReference>
<dbReference type="InterPro" id="IPR002810">
    <property type="entry name" value="NfeD-like_C"/>
</dbReference>
<comment type="subcellular location">
    <subcellularLocation>
        <location evidence="1">Membrane</location>
        <topology evidence="1">Multi-pass membrane protein</topology>
    </subcellularLocation>
</comment>
<keyword evidence="2 5" id="KW-0812">Transmembrane</keyword>
<organism evidence="7 8">
    <name type="scientific">Tsuneonella suprasediminis</name>
    <dbReference type="NCBI Taxonomy" id="2306996"/>
    <lineage>
        <taxon>Bacteria</taxon>
        <taxon>Pseudomonadati</taxon>
        <taxon>Pseudomonadota</taxon>
        <taxon>Alphaproteobacteria</taxon>
        <taxon>Sphingomonadales</taxon>
        <taxon>Erythrobacteraceae</taxon>
        <taxon>Tsuneonella</taxon>
    </lineage>
</organism>
<evidence type="ECO:0000256" key="2">
    <source>
        <dbReference type="ARBA" id="ARBA00022692"/>
    </source>
</evidence>
<evidence type="ECO:0000313" key="8">
    <source>
        <dbReference type="Proteomes" id="UP000284322"/>
    </source>
</evidence>
<dbReference type="InterPro" id="IPR052165">
    <property type="entry name" value="Membrane_assoc_protease"/>
</dbReference>
<evidence type="ECO:0000256" key="4">
    <source>
        <dbReference type="ARBA" id="ARBA00023136"/>
    </source>
</evidence>
<feature type="transmembrane region" description="Helical" evidence="5">
    <location>
        <begin position="53"/>
        <end position="71"/>
    </location>
</feature>
<dbReference type="Gene3D" id="2.40.50.140">
    <property type="entry name" value="Nucleic acid-binding proteins"/>
    <property type="match status" value="1"/>
</dbReference>
<keyword evidence="8" id="KW-1185">Reference proteome</keyword>
<evidence type="ECO:0000256" key="5">
    <source>
        <dbReference type="SAM" id="Phobius"/>
    </source>
</evidence>
<feature type="domain" description="NfeD-like C-terminal" evidence="6">
    <location>
        <begin position="93"/>
        <end position="146"/>
    </location>
</feature>
<dbReference type="AlphaFoldDB" id="A0A419R3X7"/>
<keyword evidence="3 5" id="KW-1133">Transmembrane helix</keyword>
<evidence type="ECO:0000256" key="1">
    <source>
        <dbReference type="ARBA" id="ARBA00004141"/>
    </source>
</evidence>
<proteinExistence type="predicted"/>
<comment type="caution">
    <text evidence="7">The sequence shown here is derived from an EMBL/GenBank/DDBJ whole genome shotgun (WGS) entry which is preliminary data.</text>
</comment>
<gene>
    <name evidence="7" type="ORF">D6858_03930</name>
</gene>
<dbReference type="PANTHER" id="PTHR33507">
    <property type="entry name" value="INNER MEMBRANE PROTEIN YBBJ"/>
    <property type="match status" value="1"/>
</dbReference>
<evidence type="ECO:0000259" key="6">
    <source>
        <dbReference type="Pfam" id="PF01957"/>
    </source>
</evidence>
<name>A0A419R3X7_9SPHN</name>
<feature type="transmembrane region" description="Helical" evidence="5">
    <location>
        <begin position="12"/>
        <end position="41"/>
    </location>
</feature>
<evidence type="ECO:0000256" key="3">
    <source>
        <dbReference type="ARBA" id="ARBA00022989"/>
    </source>
</evidence>
<dbReference type="InterPro" id="IPR012340">
    <property type="entry name" value="NA-bd_OB-fold"/>
</dbReference>
<dbReference type="RefSeq" id="WP_120107351.1">
    <property type="nucleotide sequence ID" value="NZ_RAHJ01000014.1"/>
</dbReference>
<dbReference type="GO" id="GO:0005886">
    <property type="term" value="C:plasma membrane"/>
    <property type="evidence" value="ECO:0007669"/>
    <property type="project" value="TreeGrafter"/>
</dbReference>
<keyword evidence="4 5" id="KW-0472">Membrane</keyword>
<protein>
    <submittedName>
        <fullName evidence="7">NfeD family protein</fullName>
    </submittedName>
</protein>
<evidence type="ECO:0000313" key="7">
    <source>
        <dbReference type="EMBL" id="RJX69060.1"/>
    </source>
</evidence>
<dbReference type="Proteomes" id="UP000284322">
    <property type="component" value="Unassembled WGS sequence"/>
</dbReference>
<dbReference type="PANTHER" id="PTHR33507:SF3">
    <property type="entry name" value="INNER MEMBRANE PROTEIN YBBJ"/>
    <property type="match status" value="1"/>
</dbReference>